<evidence type="ECO:0000256" key="4">
    <source>
        <dbReference type="ARBA" id="ARBA00022989"/>
    </source>
</evidence>
<evidence type="ECO:0000256" key="10">
    <source>
        <dbReference type="SAM" id="Phobius"/>
    </source>
</evidence>
<evidence type="ECO:0000313" key="13">
    <source>
        <dbReference type="Proteomes" id="UP000735302"/>
    </source>
</evidence>
<dbReference type="Proteomes" id="UP000735302">
    <property type="component" value="Unassembled WGS sequence"/>
</dbReference>
<evidence type="ECO:0000256" key="6">
    <source>
        <dbReference type="ARBA" id="ARBA00023136"/>
    </source>
</evidence>
<keyword evidence="7 12" id="KW-0675">Receptor</keyword>
<feature type="transmembrane region" description="Helical" evidence="10">
    <location>
        <begin position="367"/>
        <end position="387"/>
    </location>
</feature>
<comment type="caution">
    <text evidence="12">The sequence shown here is derived from an EMBL/GenBank/DDBJ whole genome shotgun (WGS) entry which is preliminary data.</text>
</comment>
<evidence type="ECO:0000259" key="11">
    <source>
        <dbReference type="PROSITE" id="PS50262"/>
    </source>
</evidence>
<dbReference type="GO" id="GO:0008528">
    <property type="term" value="F:G protein-coupled peptide receptor activity"/>
    <property type="evidence" value="ECO:0007669"/>
    <property type="project" value="TreeGrafter"/>
</dbReference>
<sequence length="514" mass="57708">MLNNSEFNSTAESSSEKPFYHAYRLISVILPPSEAAILLFGLVSNTINVIVFLKTGVKDNVTTLLLSLSLSDATYLILTTPIISTMIIIYLVPDWPWPFGYNITSSLLYWPSMTIYNFSSFISVFLGLVRCACVAMPLHFKSVFTKSRTVKIVVLLFFVSLALHAPVLTIFKITFEFNPLRNTTFAQVSATNRLSMVKVNDLLNRNSVPLISFIIMIACVAVLSFKLIQSSRLRSSHKNSSKRGPSVTNSNKSRDQDKADAQKMSEKDIHVVQSVLLVCTIFIFSQLIFVVSEDIAETISLLAGTKLTMLNNTEFNSTAEDSSEKPFYHAYRLISFNPLRNTTFAQVSATNRLSMVKVNDLLNRNSVPLISFIIMIACVAVLSFKLIQSSRLRSSHKNSSKPGPNVTNGNKSRHQDKADAQKMSEKDIHVVQSVLLVCTIFIFSQLIFVVSSTVRLINPEFDQTGRLQNLFFISGHLNNTMTLLNCSINIFVYYNYNTKYRTGFRALFSSKEEV</sequence>
<keyword evidence="13" id="KW-1185">Reference proteome</keyword>
<feature type="transmembrane region" description="Helical" evidence="10">
    <location>
        <begin position="73"/>
        <end position="93"/>
    </location>
</feature>
<proteinExistence type="predicted"/>
<keyword evidence="5" id="KW-0297">G-protein coupled receptor</keyword>
<keyword evidence="6 10" id="KW-0472">Membrane</keyword>
<dbReference type="InterPro" id="IPR000276">
    <property type="entry name" value="GPCR_Rhodpsn"/>
</dbReference>
<protein>
    <submittedName>
        <fullName evidence="12">Chemosensory receptor c</fullName>
    </submittedName>
</protein>
<dbReference type="GO" id="GO:0005886">
    <property type="term" value="C:plasma membrane"/>
    <property type="evidence" value="ECO:0007669"/>
    <property type="project" value="UniProtKB-SubCell"/>
</dbReference>
<keyword evidence="8" id="KW-0807">Transducer</keyword>
<dbReference type="EMBL" id="BLXT01004521">
    <property type="protein sequence ID" value="GFO14070.1"/>
    <property type="molecule type" value="Genomic_DNA"/>
</dbReference>
<feature type="compositionally biased region" description="Basic and acidic residues" evidence="9">
    <location>
        <begin position="252"/>
        <end position="261"/>
    </location>
</feature>
<dbReference type="SUPFAM" id="SSF81321">
    <property type="entry name" value="Family A G protein-coupled receptor-like"/>
    <property type="match status" value="2"/>
</dbReference>
<evidence type="ECO:0000256" key="1">
    <source>
        <dbReference type="ARBA" id="ARBA00004651"/>
    </source>
</evidence>
<keyword evidence="3 10" id="KW-0812">Transmembrane</keyword>
<dbReference type="GO" id="GO:0007218">
    <property type="term" value="P:neuropeptide signaling pathway"/>
    <property type="evidence" value="ECO:0007669"/>
    <property type="project" value="TreeGrafter"/>
</dbReference>
<feature type="transmembrane region" description="Helical" evidence="10">
    <location>
        <begin position="113"/>
        <end position="140"/>
    </location>
</feature>
<dbReference type="Gene3D" id="1.20.1070.10">
    <property type="entry name" value="Rhodopsin 7-helix transmembrane proteins"/>
    <property type="match status" value="2"/>
</dbReference>
<organism evidence="12 13">
    <name type="scientific">Plakobranchus ocellatus</name>
    <dbReference type="NCBI Taxonomy" id="259542"/>
    <lineage>
        <taxon>Eukaryota</taxon>
        <taxon>Metazoa</taxon>
        <taxon>Spiralia</taxon>
        <taxon>Lophotrochozoa</taxon>
        <taxon>Mollusca</taxon>
        <taxon>Gastropoda</taxon>
        <taxon>Heterobranchia</taxon>
        <taxon>Euthyneura</taxon>
        <taxon>Panpulmonata</taxon>
        <taxon>Sacoglossa</taxon>
        <taxon>Placobranchoidea</taxon>
        <taxon>Plakobranchidae</taxon>
        <taxon>Plakobranchus</taxon>
    </lineage>
</organism>
<keyword evidence="4 10" id="KW-1133">Transmembrane helix</keyword>
<feature type="transmembrane region" description="Helical" evidence="10">
    <location>
        <begin position="208"/>
        <end position="228"/>
    </location>
</feature>
<keyword evidence="2" id="KW-1003">Cell membrane</keyword>
<feature type="region of interest" description="Disordered" evidence="9">
    <location>
        <begin position="236"/>
        <end position="261"/>
    </location>
</feature>
<evidence type="ECO:0000256" key="9">
    <source>
        <dbReference type="SAM" id="MobiDB-lite"/>
    </source>
</evidence>
<evidence type="ECO:0000256" key="5">
    <source>
        <dbReference type="ARBA" id="ARBA00023040"/>
    </source>
</evidence>
<accession>A0AAV4B4R7</accession>
<dbReference type="PANTHER" id="PTHR24230">
    <property type="entry name" value="G-PROTEIN COUPLED RECEPTOR"/>
    <property type="match status" value="1"/>
</dbReference>
<feature type="domain" description="G-protein coupled receptors family 1 profile" evidence="11">
    <location>
        <begin position="44"/>
        <end position="493"/>
    </location>
</feature>
<dbReference type="InterPro" id="IPR017452">
    <property type="entry name" value="GPCR_Rhodpsn_7TM"/>
</dbReference>
<feature type="transmembrane region" description="Helical" evidence="10">
    <location>
        <begin position="35"/>
        <end position="53"/>
    </location>
</feature>
<evidence type="ECO:0000256" key="8">
    <source>
        <dbReference type="ARBA" id="ARBA00023224"/>
    </source>
</evidence>
<feature type="transmembrane region" description="Helical" evidence="10">
    <location>
        <begin position="152"/>
        <end position="175"/>
    </location>
</feature>
<evidence type="ECO:0000256" key="2">
    <source>
        <dbReference type="ARBA" id="ARBA00022475"/>
    </source>
</evidence>
<feature type="transmembrane region" description="Helical" evidence="10">
    <location>
        <begin position="430"/>
        <end position="450"/>
    </location>
</feature>
<dbReference type="PROSITE" id="PS50262">
    <property type="entry name" value="G_PROTEIN_RECEP_F1_2"/>
    <property type="match status" value="1"/>
</dbReference>
<evidence type="ECO:0000256" key="7">
    <source>
        <dbReference type="ARBA" id="ARBA00023170"/>
    </source>
</evidence>
<dbReference type="AlphaFoldDB" id="A0AAV4B4R7"/>
<comment type="subcellular location">
    <subcellularLocation>
        <location evidence="1">Cell membrane</location>
        <topology evidence="1">Multi-pass membrane protein</topology>
    </subcellularLocation>
</comment>
<feature type="transmembrane region" description="Helical" evidence="10">
    <location>
        <begin position="470"/>
        <end position="496"/>
    </location>
</feature>
<dbReference type="Pfam" id="PF00001">
    <property type="entry name" value="7tm_1"/>
    <property type="match status" value="1"/>
</dbReference>
<name>A0AAV4B4R7_9GAST</name>
<feature type="region of interest" description="Disordered" evidence="9">
    <location>
        <begin position="394"/>
        <end position="419"/>
    </location>
</feature>
<reference evidence="12 13" key="1">
    <citation type="journal article" date="2021" name="Elife">
        <title>Chloroplast acquisition without the gene transfer in kleptoplastic sea slugs, Plakobranchus ocellatus.</title>
        <authorList>
            <person name="Maeda T."/>
            <person name="Takahashi S."/>
            <person name="Yoshida T."/>
            <person name="Shimamura S."/>
            <person name="Takaki Y."/>
            <person name="Nagai Y."/>
            <person name="Toyoda A."/>
            <person name="Suzuki Y."/>
            <person name="Arimoto A."/>
            <person name="Ishii H."/>
            <person name="Satoh N."/>
            <person name="Nishiyama T."/>
            <person name="Hasebe M."/>
            <person name="Maruyama T."/>
            <person name="Minagawa J."/>
            <person name="Obokata J."/>
            <person name="Shigenobu S."/>
        </authorList>
    </citation>
    <scope>NUCLEOTIDE SEQUENCE [LARGE SCALE GENOMIC DNA]</scope>
</reference>
<evidence type="ECO:0000256" key="3">
    <source>
        <dbReference type="ARBA" id="ARBA00022692"/>
    </source>
</evidence>
<evidence type="ECO:0000313" key="12">
    <source>
        <dbReference type="EMBL" id="GFO14070.1"/>
    </source>
</evidence>
<feature type="transmembrane region" description="Helical" evidence="10">
    <location>
        <begin position="271"/>
        <end position="291"/>
    </location>
</feature>
<gene>
    <name evidence="12" type="ORF">PoB_004057500</name>
</gene>